<gene>
    <name evidence="1" type="ORF">E2F48_15020</name>
</gene>
<evidence type="ECO:0000313" key="2">
    <source>
        <dbReference type="Proteomes" id="UP000295411"/>
    </source>
</evidence>
<name>A0A4R5TS18_9MICC</name>
<reference evidence="1 2" key="1">
    <citation type="submission" date="2019-03" db="EMBL/GenBank/DDBJ databases">
        <title>Arthrobacter sp. nov., an bacterium isolated from biocrust in Mu Us Desert.</title>
        <authorList>
            <person name="Lixiong L."/>
        </authorList>
    </citation>
    <scope>NUCLEOTIDE SEQUENCE [LARGE SCALE GENOMIC DNA]</scope>
    <source>
        <strain evidence="1 2">SLN-3</strain>
    </source>
</reference>
<keyword evidence="2" id="KW-1185">Reference proteome</keyword>
<dbReference type="EMBL" id="SMTK01000005">
    <property type="protein sequence ID" value="TDK24087.1"/>
    <property type="molecule type" value="Genomic_DNA"/>
</dbReference>
<organism evidence="1 2">
    <name type="scientific">Arthrobacter crusticola</name>
    <dbReference type="NCBI Taxonomy" id="2547960"/>
    <lineage>
        <taxon>Bacteria</taxon>
        <taxon>Bacillati</taxon>
        <taxon>Actinomycetota</taxon>
        <taxon>Actinomycetes</taxon>
        <taxon>Micrococcales</taxon>
        <taxon>Micrococcaceae</taxon>
        <taxon>Arthrobacter</taxon>
    </lineage>
</organism>
<proteinExistence type="predicted"/>
<dbReference type="AlphaFoldDB" id="A0A4R5TS18"/>
<dbReference type="RefSeq" id="WP_133404771.1">
    <property type="nucleotide sequence ID" value="NZ_SMTK01000005.1"/>
</dbReference>
<protein>
    <submittedName>
        <fullName evidence="1">Uncharacterized protein</fullName>
    </submittedName>
</protein>
<comment type="caution">
    <text evidence="1">The sequence shown here is derived from an EMBL/GenBank/DDBJ whole genome shotgun (WGS) entry which is preliminary data.</text>
</comment>
<dbReference type="OrthoDB" id="4909686at2"/>
<sequence>MNTSTSVIGSVMALGAGATVLLTPQFVLSRHVVALVFAVGSTRPVLVMKVPRCPGDNEGVRRETDMLRRLGAAGA</sequence>
<accession>A0A4R5TS18</accession>
<dbReference type="Proteomes" id="UP000295411">
    <property type="component" value="Unassembled WGS sequence"/>
</dbReference>
<evidence type="ECO:0000313" key="1">
    <source>
        <dbReference type="EMBL" id="TDK24087.1"/>
    </source>
</evidence>